<keyword evidence="1" id="KW-0805">Transcription regulation</keyword>
<reference evidence="5 6" key="1">
    <citation type="submission" date="2022-04" db="EMBL/GenBank/DDBJ databases">
        <title>The arsenic-methylating capacity of Chitinophaga filiformis YT5 during chitin decomposition.</title>
        <authorList>
            <person name="Chen G."/>
            <person name="Liang Y."/>
        </authorList>
    </citation>
    <scope>NUCLEOTIDE SEQUENCE [LARGE SCALE GENOMIC DNA]</scope>
    <source>
        <strain evidence="5 6">YT5</strain>
    </source>
</reference>
<dbReference type="SUPFAM" id="SSF46689">
    <property type="entry name" value="Homeodomain-like"/>
    <property type="match status" value="2"/>
</dbReference>
<dbReference type="PANTHER" id="PTHR47893">
    <property type="entry name" value="REGULATORY PROTEIN PCHR"/>
    <property type="match status" value="1"/>
</dbReference>
<dbReference type="EMBL" id="CP095855">
    <property type="protein sequence ID" value="UPK68353.1"/>
    <property type="molecule type" value="Genomic_DNA"/>
</dbReference>
<dbReference type="PROSITE" id="PS00041">
    <property type="entry name" value="HTH_ARAC_FAMILY_1"/>
    <property type="match status" value="1"/>
</dbReference>
<sequence length="334" mass="38461">MKNDMLASVPGILTALAGLLGTEIKNRRLEIPPKFGKGYCRGFVFNRHIRMLVSNYELKEDIVIKNPQVNIPGRMIFFKFQNIFPATEQSPTEKHPVQTPSVLIATSRLNTDDFISIHSNTATINIEVDADYLNEQFDLPGKSPVLQSLLQNTQPLLFEQLIYPSLQKIVDDIRTESVSETFELFYLRIKAEDLVCRLLMELETRSETHLYALNNSDVETIYKVKEQILSDLQTPPSINQLAKYASMSPTKLKRIFKQVFGNSIFRYYQEFRMKEAVRLLQENRLSVSEVGYELGFTNLSHFSKVFEEHVGMKPKKYSSSYSSMAHSKKRKKDV</sequence>
<evidence type="ECO:0000313" key="5">
    <source>
        <dbReference type="EMBL" id="UPK68353.1"/>
    </source>
</evidence>
<evidence type="ECO:0000313" key="6">
    <source>
        <dbReference type="Proteomes" id="UP000830198"/>
    </source>
</evidence>
<keyword evidence="6" id="KW-1185">Reference proteome</keyword>
<dbReference type="InterPro" id="IPR018060">
    <property type="entry name" value="HTH_AraC"/>
</dbReference>
<evidence type="ECO:0000256" key="2">
    <source>
        <dbReference type="ARBA" id="ARBA00023125"/>
    </source>
</evidence>
<dbReference type="InterPro" id="IPR018062">
    <property type="entry name" value="HTH_AraC-typ_CS"/>
</dbReference>
<dbReference type="Pfam" id="PF12833">
    <property type="entry name" value="HTH_18"/>
    <property type="match status" value="1"/>
</dbReference>
<dbReference type="RefSeq" id="WP_247810748.1">
    <property type="nucleotide sequence ID" value="NZ_CP095855.1"/>
</dbReference>
<protein>
    <submittedName>
        <fullName evidence="5">AraC family transcriptional regulator</fullName>
    </submittedName>
</protein>
<dbReference type="Gene3D" id="1.10.10.60">
    <property type="entry name" value="Homeodomain-like"/>
    <property type="match status" value="2"/>
</dbReference>
<evidence type="ECO:0000256" key="3">
    <source>
        <dbReference type="ARBA" id="ARBA00023163"/>
    </source>
</evidence>
<accession>A0ABY4HY49</accession>
<gene>
    <name evidence="5" type="ORF">MYF79_25695</name>
</gene>
<evidence type="ECO:0000256" key="1">
    <source>
        <dbReference type="ARBA" id="ARBA00023015"/>
    </source>
</evidence>
<organism evidence="5 6">
    <name type="scientific">Chitinophaga filiformis</name>
    <name type="common">Myxococcus filiformis</name>
    <name type="synonym">Flexibacter filiformis</name>
    <dbReference type="NCBI Taxonomy" id="104663"/>
    <lineage>
        <taxon>Bacteria</taxon>
        <taxon>Pseudomonadati</taxon>
        <taxon>Bacteroidota</taxon>
        <taxon>Chitinophagia</taxon>
        <taxon>Chitinophagales</taxon>
        <taxon>Chitinophagaceae</taxon>
        <taxon>Chitinophaga</taxon>
    </lineage>
</organism>
<keyword evidence="2" id="KW-0238">DNA-binding</keyword>
<keyword evidence="3" id="KW-0804">Transcription</keyword>
<dbReference type="PRINTS" id="PR00032">
    <property type="entry name" value="HTHARAC"/>
</dbReference>
<dbReference type="SMART" id="SM00342">
    <property type="entry name" value="HTH_ARAC"/>
    <property type="match status" value="1"/>
</dbReference>
<proteinExistence type="predicted"/>
<dbReference type="InterPro" id="IPR009057">
    <property type="entry name" value="Homeodomain-like_sf"/>
</dbReference>
<dbReference type="InterPro" id="IPR020449">
    <property type="entry name" value="Tscrpt_reg_AraC-type_HTH"/>
</dbReference>
<name>A0ABY4HY49_CHIFI</name>
<evidence type="ECO:0000259" key="4">
    <source>
        <dbReference type="PROSITE" id="PS01124"/>
    </source>
</evidence>
<dbReference type="PROSITE" id="PS01124">
    <property type="entry name" value="HTH_ARAC_FAMILY_2"/>
    <property type="match status" value="1"/>
</dbReference>
<dbReference type="Proteomes" id="UP000830198">
    <property type="component" value="Chromosome"/>
</dbReference>
<dbReference type="PANTHER" id="PTHR47893:SF1">
    <property type="entry name" value="REGULATORY PROTEIN PCHR"/>
    <property type="match status" value="1"/>
</dbReference>
<feature type="domain" description="HTH araC/xylS-type" evidence="4">
    <location>
        <begin position="222"/>
        <end position="320"/>
    </location>
</feature>
<dbReference type="InterPro" id="IPR053142">
    <property type="entry name" value="PchR_regulatory_protein"/>
</dbReference>